<organism evidence="1">
    <name type="scientific">Physcomitrium patens</name>
    <name type="common">Spreading-leaved earth moss</name>
    <name type="synonym">Physcomitrella patens</name>
    <dbReference type="NCBI Taxonomy" id="3218"/>
    <lineage>
        <taxon>Eukaryota</taxon>
        <taxon>Viridiplantae</taxon>
        <taxon>Streptophyta</taxon>
        <taxon>Embryophyta</taxon>
        <taxon>Bryophyta</taxon>
        <taxon>Bryophytina</taxon>
        <taxon>Bryopsida</taxon>
        <taxon>Funariidae</taxon>
        <taxon>Funariales</taxon>
        <taxon>Funariaceae</taxon>
        <taxon>Physcomitrium</taxon>
    </lineage>
</organism>
<dbReference type="PaxDb" id="3218-PP1S207_16V6.1"/>
<reference evidence="1 3" key="2">
    <citation type="journal article" date="2018" name="Plant J.">
        <title>The Physcomitrella patens chromosome-scale assembly reveals moss genome structure and evolution.</title>
        <authorList>
            <person name="Lang D."/>
            <person name="Ullrich K.K."/>
            <person name="Murat F."/>
            <person name="Fuchs J."/>
            <person name="Jenkins J."/>
            <person name="Haas F.B."/>
            <person name="Piednoel M."/>
            <person name="Gundlach H."/>
            <person name="Van Bel M."/>
            <person name="Meyberg R."/>
            <person name="Vives C."/>
            <person name="Morata J."/>
            <person name="Symeonidi A."/>
            <person name="Hiss M."/>
            <person name="Muchero W."/>
            <person name="Kamisugi Y."/>
            <person name="Saleh O."/>
            <person name="Blanc G."/>
            <person name="Decker E.L."/>
            <person name="van Gessel N."/>
            <person name="Grimwood J."/>
            <person name="Hayes R.D."/>
            <person name="Graham S.W."/>
            <person name="Gunter L.E."/>
            <person name="McDaniel S.F."/>
            <person name="Hoernstein S.N.W."/>
            <person name="Larsson A."/>
            <person name="Li F.W."/>
            <person name="Perroud P.F."/>
            <person name="Phillips J."/>
            <person name="Ranjan P."/>
            <person name="Rokshar D.S."/>
            <person name="Rothfels C.J."/>
            <person name="Schneider L."/>
            <person name="Shu S."/>
            <person name="Stevenson D.W."/>
            <person name="Thummler F."/>
            <person name="Tillich M."/>
            <person name="Villarreal Aguilar J.C."/>
            <person name="Widiez T."/>
            <person name="Wong G.K."/>
            <person name="Wymore A."/>
            <person name="Zhang Y."/>
            <person name="Zimmer A.D."/>
            <person name="Quatrano R.S."/>
            <person name="Mayer K.F.X."/>
            <person name="Goodstein D."/>
            <person name="Casacuberta J.M."/>
            <person name="Vandepoele K."/>
            <person name="Reski R."/>
            <person name="Cuming A.C."/>
            <person name="Tuskan G.A."/>
            <person name="Maumus F."/>
            <person name="Salse J."/>
            <person name="Schmutz J."/>
            <person name="Rensing S.A."/>
        </authorList>
    </citation>
    <scope>NUCLEOTIDE SEQUENCE [LARGE SCALE GENOMIC DNA]</scope>
    <source>
        <strain evidence="2 3">cv. Gransden 2004</strain>
    </source>
</reference>
<protein>
    <submittedName>
        <fullName evidence="1 2">Uncharacterized protein</fullName>
    </submittedName>
</protein>
<evidence type="ECO:0000313" key="2">
    <source>
        <dbReference type="EnsemblPlants" id="PAC:32924380.CDS.1"/>
    </source>
</evidence>
<proteinExistence type="predicted"/>
<reference evidence="1 3" key="1">
    <citation type="journal article" date="2008" name="Science">
        <title>The Physcomitrella genome reveals evolutionary insights into the conquest of land by plants.</title>
        <authorList>
            <person name="Rensing S."/>
            <person name="Lang D."/>
            <person name="Zimmer A."/>
            <person name="Terry A."/>
            <person name="Salamov A."/>
            <person name="Shapiro H."/>
            <person name="Nishiyama T."/>
            <person name="Perroud P.-F."/>
            <person name="Lindquist E."/>
            <person name="Kamisugi Y."/>
            <person name="Tanahashi T."/>
            <person name="Sakakibara K."/>
            <person name="Fujita T."/>
            <person name="Oishi K."/>
            <person name="Shin-I T."/>
            <person name="Kuroki Y."/>
            <person name="Toyoda A."/>
            <person name="Suzuki Y."/>
            <person name="Hashimoto A."/>
            <person name="Yamaguchi K."/>
            <person name="Sugano A."/>
            <person name="Kohara Y."/>
            <person name="Fujiyama A."/>
            <person name="Anterola A."/>
            <person name="Aoki S."/>
            <person name="Ashton N."/>
            <person name="Barbazuk W.B."/>
            <person name="Barker E."/>
            <person name="Bennetzen J."/>
            <person name="Bezanilla M."/>
            <person name="Blankenship R."/>
            <person name="Cho S.H."/>
            <person name="Dutcher S."/>
            <person name="Estelle M."/>
            <person name="Fawcett J.A."/>
            <person name="Gundlach H."/>
            <person name="Hanada K."/>
            <person name="Heyl A."/>
            <person name="Hicks K.A."/>
            <person name="Hugh J."/>
            <person name="Lohr M."/>
            <person name="Mayer K."/>
            <person name="Melkozernov A."/>
            <person name="Murata T."/>
            <person name="Nelson D."/>
            <person name="Pils B."/>
            <person name="Prigge M."/>
            <person name="Reiss B."/>
            <person name="Renner T."/>
            <person name="Rombauts S."/>
            <person name="Rushton P."/>
            <person name="Sanderfoot A."/>
            <person name="Schween G."/>
            <person name="Shiu S.-H."/>
            <person name="Stueber K."/>
            <person name="Theodoulou F.L."/>
            <person name="Tu H."/>
            <person name="Van de Peer Y."/>
            <person name="Verrier P.J."/>
            <person name="Waters E."/>
            <person name="Wood A."/>
            <person name="Yang L."/>
            <person name="Cove D."/>
            <person name="Cuming A."/>
            <person name="Hasebe M."/>
            <person name="Lucas S."/>
            <person name="Mishler D.B."/>
            <person name="Reski R."/>
            <person name="Grigoriev I."/>
            <person name="Quatrano R.S."/>
            <person name="Boore J.L."/>
        </authorList>
    </citation>
    <scope>NUCLEOTIDE SEQUENCE [LARGE SCALE GENOMIC DNA]</scope>
    <source>
        <strain evidence="2 3">cv. Gransden 2004</strain>
    </source>
</reference>
<keyword evidence="3" id="KW-1185">Reference proteome</keyword>
<name>A0A2K1KAB8_PHYPA</name>
<dbReference type="InParanoid" id="A0A2K1KAB8"/>
<reference evidence="2" key="3">
    <citation type="submission" date="2020-12" db="UniProtKB">
        <authorList>
            <consortium name="EnsemblPlants"/>
        </authorList>
    </citation>
    <scope>IDENTIFICATION</scope>
</reference>
<dbReference type="EnsemblPlants" id="Pp3c7_4220V3.1">
    <property type="protein sequence ID" value="PAC:32924380.CDS.1"/>
    <property type="gene ID" value="Pp3c7_4220"/>
</dbReference>
<evidence type="ECO:0000313" key="1">
    <source>
        <dbReference type="EMBL" id="PNR50718.1"/>
    </source>
</evidence>
<sequence length="90" mass="9204">MARDCLLVLGFRFRRGAVCCGARSLVCDSQDKYEAIAASGGVGGGEDGGRLVAGCCRGVVRHCGGRCGCGVTCGLEVSFLERGGTTDAIR</sequence>
<evidence type="ECO:0000313" key="3">
    <source>
        <dbReference type="Proteomes" id="UP000006727"/>
    </source>
</evidence>
<accession>A0A2K1KAB8</accession>
<dbReference type="Proteomes" id="UP000006727">
    <property type="component" value="Chromosome 7"/>
</dbReference>
<dbReference type="AlphaFoldDB" id="A0A2K1KAB8"/>
<dbReference type="Gramene" id="Pp3c7_4220V3.1">
    <property type="protein sequence ID" value="PAC:32924380.CDS.1"/>
    <property type="gene ID" value="Pp3c7_4220"/>
</dbReference>
<dbReference type="EMBL" id="ABEU02000007">
    <property type="protein sequence ID" value="PNR50718.1"/>
    <property type="molecule type" value="Genomic_DNA"/>
</dbReference>
<gene>
    <name evidence="1" type="ORF">PHYPA_009904</name>
</gene>